<dbReference type="Gene3D" id="3.10.20.310">
    <property type="entry name" value="membrane protein fhac"/>
    <property type="match status" value="1"/>
</dbReference>
<dbReference type="PANTHER" id="PTHR35851">
    <property type="entry name" value="CELL DIVISION PROTEIN FTSQ"/>
    <property type="match status" value="1"/>
</dbReference>
<keyword evidence="5" id="KW-0812">Transmembrane</keyword>
<reference evidence="10" key="1">
    <citation type="submission" date="2018-06" db="EMBL/GenBank/DDBJ databases">
        <authorList>
            <person name="Zhirakovskaya E."/>
        </authorList>
    </citation>
    <scope>NUCLEOTIDE SEQUENCE</scope>
</reference>
<sequence length="260" mass="29876">MMSKGTKLSLLLISLTILLMAALMSGMIKSNHWTITNIELEAEFKRVNSEQIRVTVAAYPERSFFKIKANIIRENLINIPWVQYVTVNKKWPNTLIIRLIEHKAVAVWNDNQLLNAKGEVFEVDNIDDLTALPQIQGKDDDSVMIWDKFIRYNEIIKHTGYDISSAQVSHRGGWSLDLSNGIHIILGSQQMDAKLVRLADTWAKLIKLNEQFPQYIDLRYTNGYAVQWQYINTENIENIEVDKNTINNTEQQLDTGNING</sequence>
<dbReference type="InterPro" id="IPR013685">
    <property type="entry name" value="POTRA_FtsQ_type"/>
</dbReference>
<evidence type="ECO:0000256" key="7">
    <source>
        <dbReference type="ARBA" id="ARBA00023136"/>
    </source>
</evidence>
<name>A0A3B0VCU0_9ZZZZ</name>
<dbReference type="AlphaFoldDB" id="A0A3B0VCU0"/>
<dbReference type="GO" id="GO:0090529">
    <property type="term" value="P:cell septum assembly"/>
    <property type="evidence" value="ECO:0007669"/>
    <property type="project" value="InterPro"/>
</dbReference>
<organism evidence="10">
    <name type="scientific">hydrothermal vent metagenome</name>
    <dbReference type="NCBI Taxonomy" id="652676"/>
    <lineage>
        <taxon>unclassified sequences</taxon>
        <taxon>metagenomes</taxon>
        <taxon>ecological metagenomes</taxon>
    </lineage>
</organism>
<evidence type="ECO:0000256" key="1">
    <source>
        <dbReference type="ARBA" id="ARBA00004370"/>
    </source>
</evidence>
<keyword evidence="8" id="KW-0131">Cell cycle</keyword>
<evidence type="ECO:0000256" key="8">
    <source>
        <dbReference type="ARBA" id="ARBA00023306"/>
    </source>
</evidence>
<dbReference type="HAMAP" id="MF_00911">
    <property type="entry name" value="FtsQ_subfam"/>
    <property type="match status" value="1"/>
</dbReference>
<evidence type="ECO:0000256" key="3">
    <source>
        <dbReference type="ARBA" id="ARBA00022519"/>
    </source>
</evidence>
<keyword evidence="7" id="KW-0472">Membrane</keyword>
<dbReference type="PANTHER" id="PTHR35851:SF1">
    <property type="entry name" value="CELL DIVISION PROTEIN FTSQ"/>
    <property type="match status" value="1"/>
</dbReference>
<evidence type="ECO:0000256" key="6">
    <source>
        <dbReference type="ARBA" id="ARBA00022989"/>
    </source>
</evidence>
<dbReference type="GO" id="GO:0016020">
    <property type="term" value="C:membrane"/>
    <property type="evidence" value="ECO:0007669"/>
    <property type="project" value="UniProtKB-SubCell"/>
</dbReference>
<accession>A0A3B0VCU0</accession>
<evidence type="ECO:0000256" key="2">
    <source>
        <dbReference type="ARBA" id="ARBA00022475"/>
    </source>
</evidence>
<evidence type="ECO:0000256" key="5">
    <source>
        <dbReference type="ARBA" id="ARBA00022692"/>
    </source>
</evidence>
<dbReference type="InterPro" id="IPR005548">
    <property type="entry name" value="Cell_div_FtsQ/DivIB_C"/>
</dbReference>
<evidence type="ECO:0000313" key="10">
    <source>
        <dbReference type="EMBL" id="VAW41345.1"/>
    </source>
</evidence>
<gene>
    <name evidence="10" type="ORF">MNBD_GAMMA01-1516</name>
</gene>
<keyword evidence="2" id="KW-1003">Cell membrane</keyword>
<feature type="domain" description="POTRA" evidence="9">
    <location>
        <begin position="33"/>
        <end position="102"/>
    </location>
</feature>
<dbReference type="InterPro" id="IPR034746">
    <property type="entry name" value="POTRA"/>
</dbReference>
<proteinExistence type="inferred from homology"/>
<comment type="subcellular location">
    <subcellularLocation>
        <location evidence="1">Membrane</location>
    </subcellularLocation>
</comment>
<dbReference type="PROSITE" id="PS51779">
    <property type="entry name" value="POTRA"/>
    <property type="match status" value="1"/>
</dbReference>
<dbReference type="EMBL" id="UOEW01000302">
    <property type="protein sequence ID" value="VAW41345.1"/>
    <property type="molecule type" value="Genomic_DNA"/>
</dbReference>
<keyword evidence="3" id="KW-0997">Cell inner membrane</keyword>
<evidence type="ECO:0000259" key="9">
    <source>
        <dbReference type="PROSITE" id="PS51779"/>
    </source>
</evidence>
<dbReference type="Pfam" id="PF03799">
    <property type="entry name" value="FtsQ_DivIB_C"/>
    <property type="match status" value="1"/>
</dbReference>
<dbReference type="Gene3D" id="3.40.50.11690">
    <property type="entry name" value="Cell division protein FtsQ/DivIB"/>
    <property type="match status" value="1"/>
</dbReference>
<dbReference type="InterPro" id="IPR045335">
    <property type="entry name" value="FtsQ_C_sf"/>
</dbReference>
<evidence type="ECO:0000256" key="4">
    <source>
        <dbReference type="ARBA" id="ARBA00022618"/>
    </source>
</evidence>
<protein>
    <recommendedName>
        <fullName evidence="9">POTRA domain-containing protein</fullName>
    </recommendedName>
</protein>
<keyword evidence="4" id="KW-0132">Cell division</keyword>
<dbReference type="InterPro" id="IPR026579">
    <property type="entry name" value="FtsQ"/>
</dbReference>
<dbReference type="Pfam" id="PF08478">
    <property type="entry name" value="POTRA_1"/>
    <property type="match status" value="1"/>
</dbReference>
<keyword evidence="6" id="KW-1133">Transmembrane helix</keyword>